<dbReference type="Proteomes" id="UP000281128">
    <property type="component" value="Unassembled WGS sequence"/>
</dbReference>
<sequence length="763" mass="80521">MRRFLIIACIALLWAFGSAVPAATPGEVTVRSGDHDGFSRLVLALPHRVDWRITGTGRDRKVIVKDRAWRFDLSTVFVRMRDDRLRNIAPTPGGLRLTLGCECAIETFWHGQSMLVIDIRDPDIIADGAGAQKTRPSPSPEKVVPIQADRGPAHLLTAGRIAAELAAASLAQDLFGMAPAPSPPGVPPKPDLSIAREQLARQISRATTMGLLSPQVDISPGGTEAEPPPGANDGADPVRTPAPEPDAGPGLQLRSEMSLDHEVIAPSDTLQVTYKGKVCLGDDALAIAQWGDGGSFATRIGPARARLTDELGRFDGAAALDLARLYLHHGFGVEARQVLHVAGVEGRKVQVARAIADIFQHGEAEGSSLAGQLSCASGAAMWSALSYRALPPGAPLDLDAILRGVNALPRHLRDLLAPNLARKLMAAGRAEAADDVLRQLERGGAAPAPGQGLARAEVELAAGDDAAADETLGRIVESNVEIAAEALLRRIDARLASGRAIPQDMADLAGAYAHELRDAEIGPDLARAYIEASAASGAFKNAFDHRARLDAELPEATRRHVTDTLFDLLTRNAEDVTFLTYALSMQPEIDGRLSAETETAIARRLLDTGFPVAAQAYLDGAAQGPAQRERRLLRAKAARALGTPRQALVELLGLSGPDANRLRADARSMAGEFNAARELYATGGQPDSALRAAMQAEDWELASALGDAEIARLASGSGAPEALSDGNLLAHDRALIDASATTRSLVGNLLGARQIPGEPDEGE</sequence>
<feature type="region of interest" description="Disordered" evidence="1">
    <location>
        <begin position="215"/>
        <end position="252"/>
    </location>
</feature>
<reference evidence="3 4" key="1">
    <citation type="submission" date="2018-09" db="EMBL/GenBank/DDBJ databases">
        <title>Roseovarius spongiae sp. nov., isolated from a marine sponge.</title>
        <authorList>
            <person name="Zhuang L."/>
            <person name="Luo L."/>
        </authorList>
    </citation>
    <scope>NUCLEOTIDE SEQUENCE [LARGE SCALE GENOMIC DNA]</scope>
    <source>
        <strain evidence="3 4">HN-E21</strain>
    </source>
</reference>
<name>A0A3A8B7W7_9RHOB</name>
<feature type="chain" id="PRO_5017440653" description="HEAT repeat domain-containing protein" evidence="2">
    <location>
        <begin position="23"/>
        <end position="763"/>
    </location>
</feature>
<dbReference type="AlphaFoldDB" id="A0A3A8B7W7"/>
<dbReference type="RefSeq" id="WP_121168650.1">
    <property type="nucleotide sequence ID" value="NZ_RAPE01000005.1"/>
</dbReference>
<gene>
    <name evidence="3" type="ORF">D6850_16175</name>
</gene>
<feature type="signal peptide" evidence="2">
    <location>
        <begin position="1"/>
        <end position="22"/>
    </location>
</feature>
<evidence type="ECO:0000313" key="3">
    <source>
        <dbReference type="EMBL" id="RKF13037.1"/>
    </source>
</evidence>
<protein>
    <recommendedName>
        <fullName evidence="5">HEAT repeat domain-containing protein</fullName>
    </recommendedName>
</protein>
<accession>A0A3A8B7W7</accession>
<proteinExistence type="predicted"/>
<keyword evidence="2" id="KW-0732">Signal</keyword>
<comment type="caution">
    <text evidence="3">The sequence shown here is derived from an EMBL/GenBank/DDBJ whole genome shotgun (WGS) entry which is preliminary data.</text>
</comment>
<evidence type="ECO:0000256" key="2">
    <source>
        <dbReference type="SAM" id="SignalP"/>
    </source>
</evidence>
<evidence type="ECO:0000313" key="4">
    <source>
        <dbReference type="Proteomes" id="UP000281128"/>
    </source>
</evidence>
<evidence type="ECO:0008006" key="5">
    <source>
        <dbReference type="Google" id="ProtNLM"/>
    </source>
</evidence>
<keyword evidence="4" id="KW-1185">Reference proteome</keyword>
<evidence type="ECO:0000256" key="1">
    <source>
        <dbReference type="SAM" id="MobiDB-lite"/>
    </source>
</evidence>
<dbReference type="EMBL" id="RAPE01000005">
    <property type="protein sequence ID" value="RKF13037.1"/>
    <property type="molecule type" value="Genomic_DNA"/>
</dbReference>
<organism evidence="3 4">
    <name type="scientific">Roseovarius spongiae</name>
    <dbReference type="NCBI Taxonomy" id="2320272"/>
    <lineage>
        <taxon>Bacteria</taxon>
        <taxon>Pseudomonadati</taxon>
        <taxon>Pseudomonadota</taxon>
        <taxon>Alphaproteobacteria</taxon>
        <taxon>Rhodobacterales</taxon>
        <taxon>Roseobacteraceae</taxon>
        <taxon>Roseovarius</taxon>
    </lineage>
</organism>
<dbReference type="OrthoDB" id="7847197at2"/>